<dbReference type="Proteomes" id="UP000292507">
    <property type="component" value="Unassembled WGS sequence"/>
</dbReference>
<proteinExistence type="predicted"/>
<reference evidence="2 3" key="1">
    <citation type="submission" date="2019-02" db="EMBL/GenBank/DDBJ databases">
        <title>Sequencing the genomes of 1000 actinobacteria strains.</title>
        <authorList>
            <person name="Klenk H.-P."/>
        </authorList>
    </citation>
    <scope>NUCLEOTIDE SEQUENCE [LARGE SCALE GENOMIC DNA]</scope>
    <source>
        <strain evidence="2 3">DSM 44509</strain>
    </source>
</reference>
<dbReference type="Pfam" id="PF07687">
    <property type="entry name" value="M20_dimer"/>
    <property type="match status" value="1"/>
</dbReference>
<dbReference type="OrthoDB" id="7055905at2"/>
<dbReference type="AlphaFoldDB" id="A0A4Q7Y2G9"/>
<dbReference type="InterPro" id="IPR002933">
    <property type="entry name" value="Peptidase_M20"/>
</dbReference>
<name>A0A4Q7Y2G9_9ACTN</name>
<dbReference type="PANTHER" id="PTHR43808">
    <property type="entry name" value="ACETYLORNITHINE DEACETYLASE"/>
    <property type="match status" value="1"/>
</dbReference>
<dbReference type="Pfam" id="PF01546">
    <property type="entry name" value="Peptidase_M20"/>
    <property type="match status" value="1"/>
</dbReference>
<protein>
    <submittedName>
        <fullName evidence="2">Acetylornithine deacetylase/succinyl-diaminopimelate desuccinylase-like protein</fullName>
    </submittedName>
</protein>
<dbReference type="EMBL" id="SHKV01000001">
    <property type="protein sequence ID" value="RZU31000.1"/>
    <property type="molecule type" value="Genomic_DNA"/>
</dbReference>
<dbReference type="GO" id="GO:0016787">
    <property type="term" value="F:hydrolase activity"/>
    <property type="evidence" value="ECO:0007669"/>
    <property type="project" value="InterPro"/>
</dbReference>
<gene>
    <name evidence="2" type="ORF">BKA19_0637</name>
</gene>
<accession>A0A4Q7Y2G9</accession>
<keyword evidence="3" id="KW-1185">Reference proteome</keyword>
<dbReference type="RefSeq" id="WP_104528602.1">
    <property type="nucleotide sequence ID" value="NZ_POQT01000015.1"/>
</dbReference>
<feature type="domain" description="Peptidase M20 dimerisation" evidence="1">
    <location>
        <begin position="233"/>
        <end position="319"/>
    </location>
</feature>
<dbReference type="InterPro" id="IPR050072">
    <property type="entry name" value="Peptidase_M20A"/>
</dbReference>
<dbReference type="InterPro" id="IPR011650">
    <property type="entry name" value="Peptidase_M20_dimer"/>
</dbReference>
<evidence type="ECO:0000313" key="3">
    <source>
        <dbReference type="Proteomes" id="UP000292507"/>
    </source>
</evidence>
<organism evidence="2 3">
    <name type="scientific">Blastococcus saxobsidens</name>
    <dbReference type="NCBI Taxonomy" id="138336"/>
    <lineage>
        <taxon>Bacteria</taxon>
        <taxon>Bacillati</taxon>
        <taxon>Actinomycetota</taxon>
        <taxon>Actinomycetes</taxon>
        <taxon>Geodermatophilales</taxon>
        <taxon>Geodermatophilaceae</taxon>
        <taxon>Blastococcus</taxon>
    </lineage>
</organism>
<dbReference type="Gene3D" id="3.40.630.10">
    <property type="entry name" value="Zn peptidases"/>
    <property type="match status" value="2"/>
</dbReference>
<sequence length="431" mass="46032">MNEVVTDVLRRVESLREELSALTLRLGNTFGPFGYEAATAQQVHDWFAERRMPARLVPLTEDRASCVARLPGDGTGPSLVFNAHLDTEASGPEYDRLMAIPDPNKVGARIEDGVVYGHVAQNDRACMAAQMIAAAAIHDSGVTLRGDVVVKAVLGETGAAPVDEYEGLSYVGKGTGTEHLIQHGYRPDYAIISETTDFAPCWVQTGAIYAKVTVRGRNMYTPRLVRGDSLPEHPNAIVKLAVVIDAIEEWGIRVQKERTHETACGTMEPKAQVGAVRGGLPWRPNRSAPYAAVYVDIRTVPGEDTEALVDSLRGAIAETGIAADVEVFMEKSGHTADAGALTPVLDALDAAHRVVRGEPMPTTAETAVVSMWRDTNVYNRMGVPALTFGPGRGKASVQGTGGLAMSELLDAAKIYALTMLQVCAGAALDDA</sequence>
<comment type="caution">
    <text evidence="2">The sequence shown here is derived from an EMBL/GenBank/DDBJ whole genome shotgun (WGS) entry which is preliminary data.</text>
</comment>
<dbReference type="SUPFAM" id="SSF53187">
    <property type="entry name" value="Zn-dependent exopeptidases"/>
    <property type="match status" value="1"/>
</dbReference>
<evidence type="ECO:0000313" key="2">
    <source>
        <dbReference type="EMBL" id="RZU31000.1"/>
    </source>
</evidence>
<evidence type="ECO:0000259" key="1">
    <source>
        <dbReference type="Pfam" id="PF07687"/>
    </source>
</evidence>